<protein>
    <submittedName>
        <fullName evidence="1">Uncharacterized protein</fullName>
    </submittedName>
</protein>
<feature type="non-terminal residue" evidence="1">
    <location>
        <position position="1"/>
    </location>
</feature>
<accession>A0A0F9B036</accession>
<dbReference type="EMBL" id="LAZR01040147">
    <property type="protein sequence ID" value="KKL15214.1"/>
    <property type="molecule type" value="Genomic_DNA"/>
</dbReference>
<evidence type="ECO:0000313" key="1">
    <source>
        <dbReference type="EMBL" id="KKL15214.1"/>
    </source>
</evidence>
<gene>
    <name evidence="1" type="ORF">LCGC14_2507870</name>
</gene>
<sequence length="111" mass="12629">RSQFLITVNDGKELRKDLDAIPEINVDFQKLRDDIQRLKTLQRLRESLTATDTQISQLPIIPDIDINFDAVRGNIQKLETLQGHQFALKALDAQIAPLAAVDLDIEIIKRN</sequence>
<dbReference type="AlphaFoldDB" id="A0A0F9B036"/>
<name>A0A0F9B036_9ZZZZ</name>
<organism evidence="1">
    <name type="scientific">marine sediment metagenome</name>
    <dbReference type="NCBI Taxonomy" id="412755"/>
    <lineage>
        <taxon>unclassified sequences</taxon>
        <taxon>metagenomes</taxon>
        <taxon>ecological metagenomes</taxon>
    </lineage>
</organism>
<comment type="caution">
    <text evidence="1">The sequence shown here is derived from an EMBL/GenBank/DDBJ whole genome shotgun (WGS) entry which is preliminary data.</text>
</comment>
<reference evidence="1" key="1">
    <citation type="journal article" date="2015" name="Nature">
        <title>Complex archaea that bridge the gap between prokaryotes and eukaryotes.</title>
        <authorList>
            <person name="Spang A."/>
            <person name="Saw J.H."/>
            <person name="Jorgensen S.L."/>
            <person name="Zaremba-Niedzwiedzka K."/>
            <person name="Martijn J."/>
            <person name="Lind A.E."/>
            <person name="van Eijk R."/>
            <person name="Schleper C."/>
            <person name="Guy L."/>
            <person name="Ettema T.J."/>
        </authorList>
    </citation>
    <scope>NUCLEOTIDE SEQUENCE</scope>
</reference>
<proteinExistence type="predicted"/>